<dbReference type="InterPro" id="IPR000160">
    <property type="entry name" value="GGDEF_dom"/>
</dbReference>
<dbReference type="NCBIfam" id="TIGR00254">
    <property type="entry name" value="GGDEF"/>
    <property type="match status" value="1"/>
</dbReference>
<accession>A0A923HH97</accession>
<dbReference type="InterPro" id="IPR043128">
    <property type="entry name" value="Rev_trsase/Diguanyl_cyclase"/>
</dbReference>
<evidence type="ECO:0000313" key="4">
    <source>
        <dbReference type="Proteomes" id="UP000634011"/>
    </source>
</evidence>
<feature type="domain" description="GGDEF" evidence="2">
    <location>
        <begin position="208"/>
        <end position="342"/>
    </location>
</feature>
<dbReference type="GO" id="GO:0043709">
    <property type="term" value="P:cell adhesion involved in single-species biofilm formation"/>
    <property type="evidence" value="ECO:0007669"/>
    <property type="project" value="TreeGrafter"/>
</dbReference>
<dbReference type="GO" id="GO:0005886">
    <property type="term" value="C:plasma membrane"/>
    <property type="evidence" value="ECO:0007669"/>
    <property type="project" value="TreeGrafter"/>
</dbReference>
<dbReference type="Gene3D" id="3.30.70.270">
    <property type="match status" value="1"/>
</dbReference>
<dbReference type="EC" id="2.7.7.65" evidence="1"/>
<dbReference type="PANTHER" id="PTHR45138:SF24">
    <property type="entry name" value="DIGUANYLATE CYCLASE DGCC-RELATED"/>
    <property type="match status" value="1"/>
</dbReference>
<comment type="caution">
    <text evidence="3">The sequence shown here is derived from an EMBL/GenBank/DDBJ whole genome shotgun (WGS) entry which is preliminary data.</text>
</comment>
<dbReference type="RefSeq" id="WP_186910635.1">
    <property type="nucleotide sequence ID" value="NZ_JACOFV010000001.1"/>
</dbReference>
<dbReference type="GO" id="GO:1902201">
    <property type="term" value="P:negative regulation of bacterial-type flagellum-dependent cell motility"/>
    <property type="evidence" value="ECO:0007669"/>
    <property type="project" value="TreeGrafter"/>
</dbReference>
<dbReference type="InterPro" id="IPR029787">
    <property type="entry name" value="Nucleotide_cyclase"/>
</dbReference>
<evidence type="ECO:0000259" key="2">
    <source>
        <dbReference type="PROSITE" id="PS50887"/>
    </source>
</evidence>
<organism evidence="3 4">
    <name type="scientific">Undibacterium jejuense</name>
    <dbReference type="NCBI Taxonomy" id="1344949"/>
    <lineage>
        <taxon>Bacteria</taxon>
        <taxon>Pseudomonadati</taxon>
        <taxon>Pseudomonadota</taxon>
        <taxon>Betaproteobacteria</taxon>
        <taxon>Burkholderiales</taxon>
        <taxon>Oxalobacteraceae</taxon>
        <taxon>Undibacterium</taxon>
    </lineage>
</organism>
<dbReference type="Pfam" id="PF00990">
    <property type="entry name" value="GGDEF"/>
    <property type="match status" value="1"/>
</dbReference>
<sequence>MTTSLEGFNATTSLVVNTGFERMLTEKFDVKIGRFERLGLQLFSVANCFVTFGHVSGRSGGSGRSITEMEASFSDSLPLSDEFLVISDLSAHSLLAEHRHVMGDPFIRFYVSYPIYGQDAKLVGCIRLLDYQTRELTENQHLLLADFATIIERELALGVIYQNQIELVKQNRNLKRESLIDPLLGTWNKVAIARSLKIEMERCSKAQKPLSLLFVYPDQIDDLRAVHGAALSDQLLIRTVSRIRSCIRPFDALGRFGSDQLLIVLPGASHLVVMAVTERIRLAIMTHPELVENVETTMTICAGVVSTDTYPDADPELLISLAEKALLSARSAGNNTVVQAMPGQPDLII</sequence>
<evidence type="ECO:0000313" key="3">
    <source>
        <dbReference type="EMBL" id="MBC3860704.1"/>
    </source>
</evidence>
<gene>
    <name evidence="3" type="ORF">H8K32_01230</name>
</gene>
<dbReference type="EMBL" id="JACOFV010000001">
    <property type="protein sequence ID" value="MBC3860704.1"/>
    <property type="molecule type" value="Genomic_DNA"/>
</dbReference>
<reference evidence="3" key="1">
    <citation type="submission" date="2020-08" db="EMBL/GenBank/DDBJ databases">
        <title>Novel species isolated from subtropical streams in China.</title>
        <authorList>
            <person name="Lu H."/>
        </authorList>
    </citation>
    <scope>NUCLEOTIDE SEQUENCE</scope>
    <source>
        <strain evidence="3">KACC 12607</strain>
    </source>
</reference>
<protein>
    <recommendedName>
        <fullName evidence="1">diguanylate cyclase</fullName>
        <ecNumber evidence="1">2.7.7.65</ecNumber>
    </recommendedName>
</protein>
<dbReference type="GO" id="GO:0052621">
    <property type="term" value="F:diguanylate cyclase activity"/>
    <property type="evidence" value="ECO:0007669"/>
    <property type="project" value="UniProtKB-EC"/>
</dbReference>
<name>A0A923HH97_9BURK</name>
<keyword evidence="4" id="KW-1185">Reference proteome</keyword>
<dbReference type="SUPFAM" id="SSF55781">
    <property type="entry name" value="GAF domain-like"/>
    <property type="match status" value="1"/>
</dbReference>
<dbReference type="SMART" id="SM00267">
    <property type="entry name" value="GGDEF"/>
    <property type="match status" value="1"/>
</dbReference>
<dbReference type="CDD" id="cd01949">
    <property type="entry name" value="GGDEF"/>
    <property type="match status" value="1"/>
</dbReference>
<dbReference type="SUPFAM" id="SSF55073">
    <property type="entry name" value="Nucleotide cyclase"/>
    <property type="match status" value="1"/>
</dbReference>
<evidence type="ECO:0000256" key="1">
    <source>
        <dbReference type="ARBA" id="ARBA00012528"/>
    </source>
</evidence>
<proteinExistence type="predicted"/>
<dbReference type="PROSITE" id="PS50887">
    <property type="entry name" value="GGDEF"/>
    <property type="match status" value="1"/>
</dbReference>
<dbReference type="InterPro" id="IPR050469">
    <property type="entry name" value="Diguanylate_Cyclase"/>
</dbReference>
<dbReference type="Proteomes" id="UP000634011">
    <property type="component" value="Unassembled WGS sequence"/>
</dbReference>
<dbReference type="PANTHER" id="PTHR45138">
    <property type="entry name" value="REGULATORY COMPONENTS OF SENSORY TRANSDUCTION SYSTEM"/>
    <property type="match status" value="1"/>
</dbReference>
<dbReference type="AlphaFoldDB" id="A0A923HH97"/>